<keyword evidence="3" id="KW-1185">Reference proteome</keyword>
<feature type="compositionally biased region" description="Low complexity" evidence="1">
    <location>
        <begin position="70"/>
        <end position="86"/>
    </location>
</feature>
<feature type="compositionally biased region" description="Polar residues" evidence="1">
    <location>
        <begin position="87"/>
        <end position="100"/>
    </location>
</feature>
<protein>
    <submittedName>
        <fullName evidence="2">Uncharacterized protein</fullName>
    </submittedName>
</protein>
<name>F9XRC0_ZYMTI</name>
<sequence>MANIAVKRGHLPLLNRIQQLKASPLPFPPLPPGGTNQQQLESSRPNQGQVVLEYDDSPSRTWRKQSPCLSRISPVSLSSESSSSTSDLHTYHSTASSPSLRSRDAVDMERPLTPIDSDGDNGKVVIRVRRFIKRDFEKQSLCIIRMNPVTQD</sequence>
<dbReference type="HOGENOM" id="CLU_1723766_0_0_1"/>
<dbReference type="KEGG" id="ztr:MYCGRDRAFT_97774"/>
<gene>
    <name evidence="2" type="ORF">MYCGRDRAFT_97774</name>
</gene>
<proteinExistence type="predicted"/>
<dbReference type="OrthoDB" id="3965127at2759"/>
<dbReference type="InParanoid" id="F9XRC0"/>
<dbReference type="GeneID" id="13399911"/>
<dbReference type="AlphaFoldDB" id="F9XRC0"/>
<accession>F9XRC0</accession>
<reference evidence="2 3" key="1">
    <citation type="journal article" date="2011" name="PLoS Genet.">
        <title>Finished genome of the fungal wheat pathogen Mycosphaerella graminicola reveals dispensome structure, chromosome plasticity, and stealth pathogenesis.</title>
        <authorList>
            <person name="Goodwin S.B."/>
            <person name="Ben M'barek S."/>
            <person name="Dhillon B."/>
            <person name="Wittenberg A.H.J."/>
            <person name="Crane C.F."/>
            <person name="Hane J.K."/>
            <person name="Foster A.J."/>
            <person name="Van der Lee T.A.J."/>
            <person name="Grimwood J."/>
            <person name="Aerts A."/>
            <person name="Antoniw J."/>
            <person name="Bailey A."/>
            <person name="Bluhm B."/>
            <person name="Bowler J."/>
            <person name="Bristow J."/>
            <person name="van der Burgt A."/>
            <person name="Canto-Canche B."/>
            <person name="Churchill A.C.L."/>
            <person name="Conde-Ferraez L."/>
            <person name="Cools H.J."/>
            <person name="Coutinho P.M."/>
            <person name="Csukai M."/>
            <person name="Dehal P."/>
            <person name="De Wit P."/>
            <person name="Donzelli B."/>
            <person name="van de Geest H.C."/>
            <person name="van Ham R.C.H.J."/>
            <person name="Hammond-Kosack K.E."/>
            <person name="Henrissat B."/>
            <person name="Kilian A."/>
            <person name="Kobayashi A.K."/>
            <person name="Koopmann E."/>
            <person name="Kourmpetis Y."/>
            <person name="Kuzniar A."/>
            <person name="Lindquist E."/>
            <person name="Lombard V."/>
            <person name="Maliepaard C."/>
            <person name="Martins N."/>
            <person name="Mehrabi R."/>
            <person name="Nap J.P.H."/>
            <person name="Ponomarenko A."/>
            <person name="Rudd J.J."/>
            <person name="Salamov A."/>
            <person name="Schmutz J."/>
            <person name="Schouten H.J."/>
            <person name="Shapiro H."/>
            <person name="Stergiopoulos I."/>
            <person name="Torriani S.F.F."/>
            <person name="Tu H."/>
            <person name="de Vries R.P."/>
            <person name="Waalwijk C."/>
            <person name="Ware S.B."/>
            <person name="Wiebenga A."/>
            <person name="Zwiers L.-H."/>
            <person name="Oliver R.P."/>
            <person name="Grigoriev I.V."/>
            <person name="Kema G.H.J."/>
        </authorList>
    </citation>
    <scope>NUCLEOTIDE SEQUENCE [LARGE SCALE GENOMIC DNA]</scope>
    <source>
        <strain evidence="3">CBS 115943 / IPO323</strain>
    </source>
</reference>
<evidence type="ECO:0000313" key="3">
    <source>
        <dbReference type="Proteomes" id="UP000008062"/>
    </source>
</evidence>
<dbReference type="EMBL" id="CM001211">
    <property type="protein sequence ID" value="EGP82233.1"/>
    <property type="molecule type" value="Genomic_DNA"/>
</dbReference>
<dbReference type="RefSeq" id="XP_003847257.1">
    <property type="nucleotide sequence ID" value="XM_003847209.1"/>
</dbReference>
<dbReference type="VEuPathDB" id="FungiDB:ZTRI_16.102"/>
<evidence type="ECO:0000256" key="1">
    <source>
        <dbReference type="SAM" id="MobiDB-lite"/>
    </source>
</evidence>
<evidence type="ECO:0000313" key="2">
    <source>
        <dbReference type="EMBL" id="EGP82233.1"/>
    </source>
</evidence>
<feature type="compositionally biased region" description="Polar residues" evidence="1">
    <location>
        <begin position="34"/>
        <end position="49"/>
    </location>
</feature>
<feature type="region of interest" description="Disordered" evidence="1">
    <location>
        <begin position="23"/>
        <end position="105"/>
    </location>
</feature>
<organism evidence="2 3">
    <name type="scientific">Zymoseptoria tritici (strain CBS 115943 / IPO323)</name>
    <name type="common">Speckled leaf blotch fungus</name>
    <name type="synonym">Septoria tritici</name>
    <dbReference type="NCBI Taxonomy" id="336722"/>
    <lineage>
        <taxon>Eukaryota</taxon>
        <taxon>Fungi</taxon>
        <taxon>Dikarya</taxon>
        <taxon>Ascomycota</taxon>
        <taxon>Pezizomycotina</taxon>
        <taxon>Dothideomycetes</taxon>
        <taxon>Dothideomycetidae</taxon>
        <taxon>Mycosphaerellales</taxon>
        <taxon>Mycosphaerellaceae</taxon>
        <taxon>Zymoseptoria</taxon>
    </lineage>
</organism>
<dbReference type="Proteomes" id="UP000008062">
    <property type="component" value="Chromosome 16"/>
</dbReference>